<dbReference type="Pfam" id="PF14184">
    <property type="entry name" value="YrvL"/>
    <property type="match status" value="1"/>
</dbReference>
<dbReference type="EMBL" id="JADZSC010000002">
    <property type="protein sequence ID" value="MBH0230426.1"/>
    <property type="molecule type" value="Genomic_DNA"/>
</dbReference>
<keyword evidence="1" id="KW-0812">Transmembrane</keyword>
<feature type="transmembrane region" description="Helical" evidence="1">
    <location>
        <begin position="89"/>
        <end position="107"/>
    </location>
</feature>
<dbReference type="RefSeq" id="WP_197317061.1">
    <property type="nucleotide sequence ID" value="NZ_JADZSC010000002.1"/>
</dbReference>
<dbReference type="Proteomes" id="UP000614490">
    <property type="component" value="Unassembled WGS sequence"/>
</dbReference>
<organism evidence="2 3">
    <name type="scientific">Halobacillus yeomjeoni</name>
    <dbReference type="NCBI Taxonomy" id="311194"/>
    <lineage>
        <taxon>Bacteria</taxon>
        <taxon>Bacillati</taxon>
        <taxon>Bacillota</taxon>
        <taxon>Bacilli</taxon>
        <taxon>Bacillales</taxon>
        <taxon>Bacillaceae</taxon>
        <taxon>Halobacillus</taxon>
    </lineage>
</organism>
<keyword evidence="3" id="KW-1185">Reference proteome</keyword>
<protein>
    <submittedName>
        <fullName evidence="2">Regulatory YrvL family protein</fullName>
    </submittedName>
</protein>
<comment type="caution">
    <text evidence="2">The sequence shown here is derived from an EMBL/GenBank/DDBJ whole genome shotgun (WGS) entry which is preliminary data.</text>
</comment>
<evidence type="ECO:0000313" key="2">
    <source>
        <dbReference type="EMBL" id="MBH0230426.1"/>
    </source>
</evidence>
<feature type="transmembrane region" description="Helical" evidence="1">
    <location>
        <begin position="119"/>
        <end position="138"/>
    </location>
</feature>
<evidence type="ECO:0000313" key="3">
    <source>
        <dbReference type="Proteomes" id="UP000614490"/>
    </source>
</evidence>
<keyword evidence="1" id="KW-1133">Transmembrane helix</keyword>
<feature type="transmembrane region" description="Helical" evidence="1">
    <location>
        <begin position="54"/>
        <end position="77"/>
    </location>
</feature>
<feature type="transmembrane region" description="Helical" evidence="1">
    <location>
        <begin position="16"/>
        <end position="42"/>
    </location>
</feature>
<name>A0A931HWE6_9BACI</name>
<gene>
    <name evidence="2" type="ORF">H0267_09405</name>
</gene>
<dbReference type="InterPro" id="IPR025912">
    <property type="entry name" value="YrvL"/>
</dbReference>
<accession>A0A931HWE6</accession>
<proteinExistence type="predicted"/>
<evidence type="ECO:0000256" key="1">
    <source>
        <dbReference type="SAM" id="Phobius"/>
    </source>
</evidence>
<dbReference type="AlphaFoldDB" id="A0A931HWE6"/>
<sequence length="149" mass="17097">MAGQAPIKNRGEKQRIILFISLLLTLTLTIVFSGFFLGTMGFFKVMGVTYKSNYGVFLFALLVFAVGFFFELGGKFLKSMSQKLKPAPYLLEIWKTVLDISMTWLTIYTVDELVTSVHMLLWSEWIFALLLVIIDYVFDEKKTQLKKLA</sequence>
<keyword evidence="1" id="KW-0472">Membrane</keyword>
<reference evidence="2 3" key="1">
    <citation type="journal article" date="2005" name="Int. J. Syst. Evol. Microbiol.">
        <title>Halobacillus yeomjeoni sp. nov., isolated from a marine solar saltern in Korea.</title>
        <authorList>
            <person name="Yoon J.H."/>
            <person name="Kang S.J."/>
            <person name="Lee C.H."/>
            <person name="Oh H.W."/>
            <person name="Oh T.K."/>
        </authorList>
    </citation>
    <scope>NUCLEOTIDE SEQUENCE [LARGE SCALE GENOMIC DNA]</scope>
    <source>
        <strain evidence="2 3">KCTC 3957</strain>
    </source>
</reference>